<dbReference type="InterPro" id="IPR001849">
    <property type="entry name" value="PH_domain"/>
</dbReference>
<evidence type="ECO:0000259" key="1">
    <source>
        <dbReference type="SMART" id="SM00233"/>
    </source>
</evidence>
<dbReference type="InterPro" id="IPR011993">
    <property type="entry name" value="PH-like_dom_sf"/>
</dbReference>
<name>A0A915DGF7_9BILA</name>
<keyword evidence="2" id="KW-1185">Reference proteome</keyword>
<reference evidence="3" key="1">
    <citation type="submission" date="2022-11" db="UniProtKB">
        <authorList>
            <consortium name="WormBaseParasite"/>
        </authorList>
    </citation>
    <scope>IDENTIFICATION</scope>
</reference>
<dbReference type="Proteomes" id="UP000887574">
    <property type="component" value="Unplaced"/>
</dbReference>
<proteinExistence type="predicted"/>
<evidence type="ECO:0000313" key="2">
    <source>
        <dbReference type="Proteomes" id="UP000887574"/>
    </source>
</evidence>
<protein>
    <submittedName>
        <fullName evidence="3">PH domain-containing protein</fullName>
    </submittedName>
</protein>
<dbReference type="SMART" id="SM00233">
    <property type="entry name" value="PH"/>
    <property type="match status" value="1"/>
</dbReference>
<evidence type="ECO:0000313" key="3">
    <source>
        <dbReference type="WBParaSite" id="jg18995"/>
    </source>
</evidence>
<dbReference type="Gene3D" id="2.30.29.30">
    <property type="entry name" value="Pleckstrin-homology domain (PH domain)/Phosphotyrosine-binding domain (PTB)"/>
    <property type="match status" value="1"/>
</dbReference>
<dbReference type="AlphaFoldDB" id="A0A915DGF7"/>
<dbReference type="WBParaSite" id="jg18995">
    <property type="protein sequence ID" value="jg18995"/>
    <property type="gene ID" value="jg18995"/>
</dbReference>
<accession>A0A915DGF7</accession>
<organism evidence="2 3">
    <name type="scientific">Ditylenchus dipsaci</name>
    <dbReference type="NCBI Taxonomy" id="166011"/>
    <lineage>
        <taxon>Eukaryota</taxon>
        <taxon>Metazoa</taxon>
        <taxon>Ecdysozoa</taxon>
        <taxon>Nematoda</taxon>
        <taxon>Chromadorea</taxon>
        <taxon>Rhabditida</taxon>
        <taxon>Tylenchina</taxon>
        <taxon>Tylenchomorpha</taxon>
        <taxon>Sphaerularioidea</taxon>
        <taxon>Anguinidae</taxon>
        <taxon>Anguininae</taxon>
        <taxon>Ditylenchus</taxon>
    </lineage>
</organism>
<sequence length="475" mass="55613">MATSAEHLLSRRPGGVQVNSPFNTGIEVGEALKCELKESRCSIVDLQITIPLKLLLAYMWQKFDVTRFPFGVFDNFTPAKNKDLHNTTLPNKKHSNPKDIYDISDSSISSDVLYDPVYQRLFRLFLLFSADTTEKSVSQRDSVAQQTNLLNKNGRLLSFITTEQAKYLVNQMAELLDGLHKAETKPCNHSQHQNPYKFPEDKMTFREVVDCCRTLFPLRRHLESVVDSLFERYIQQVVRKGFLMCRKVRDRQSNKCSSCFSSSKSLHTKVTRAGRWRSYWCILLPGNICLWPLNKAEKASRKHRKRLFVDHNAEIEVGAFDGDRFVWEVRTKTHCFQFAHFDELQRQMWISDMEIIVNNCHRILLESENKRLVTMLDSERKALYDEEIVRQLATRMLDEEAERSNNFQRTIQFLSEELEYERSHRLFLEKRLYEAVEIAEQSAMHEPLHYEDSGLGMEHEKRPPLDYLIISTQSV</sequence>
<feature type="domain" description="PH" evidence="1">
    <location>
        <begin position="237"/>
        <end position="360"/>
    </location>
</feature>
<dbReference type="SUPFAM" id="SSF50729">
    <property type="entry name" value="PH domain-like"/>
    <property type="match status" value="1"/>
</dbReference>